<dbReference type="Proteomes" id="UP000694388">
    <property type="component" value="Unplaced"/>
</dbReference>
<dbReference type="PROSITE" id="PS01208">
    <property type="entry name" value="VWFC_1"/>
    <property type="match status" value="1"/>
</dbReference>
<feature type="domain" description="VWFC" evidence="2">
    <location>
        <begin position="140"/>
        <end position="196"/>
    </location>
</feature>
<reference evidence="3" key="2">
    <citation type="submission" date="2025-09" db="UniProtKB">
        <authorList>
            <consortium name="Ensembl"/>
        </authorList>
    </citation>
    <scope>IDENTIFICATION</scope>
</reference>
<dbReference type="Pfam" id="PF23334">
    <property type="entry name" value="VWC2L_2nd"/>
    <property type="match status" value="1"/>
</dbReference>
<evidence type="ECO:0000313" key="3">
    <source>
        <dbReference type="Ensembl" id="ENSEBUP00000012765.1"/>
    </source>
</evidence>
<dbReference type="SMART" id="SM00214">
    <property type="entry name" value="VWC"/>
    <property type="match status" value="1"/>
</dbReference>
<evidence type="ECO:0000256" key="1">
    <source>
        <dbReference type="SAM" id="SignalP"/>
    </source>
</evidence>
<name>A0A8C4QCA8_EPTBU</name>
<evidence type="ECO:0000259" key="2">
    <source>
        <dbReference type="PROSITE" id="PS50184"/>
    </source>
</evidence>
<feature type="chain" id="PRO_5034752447" description="VWFC domain-containing protein" evidence="1">
    <location>
        <begin position="23"/>
        <end position="198"/>
    </location>
</feature>
<sequence length="198" mass="20932">MPRLEPCLVLLVSFALTCRVLAQLSTNPCIPASNSTSSPCVELAESSTSSQKDCSQARCAVRFSAPCPRHSDLIEGLVPQGECCPLPSRCACRPQATCPPALCPSGSKALRVSMATGEPGNCCDAYECRTAPLEPGGEPAGCFARGKLRGEGARWRADRCTVCRCVSGRAHCTVPACAQRCDRPARLPGECCPRCRGE</sequence>
<evidence type="ECO:0000313" key="4">
    <source>
        <dbReference type="Proteomes" id="UP000694388"/>
    </source>
</evidence>
<dbReference type="Gene3D" id="6.20.200.20">
    <property type="match status" value="1"/>
</dbReference>
<dbReference type="PROSITE" id="PS50184">
    <property type="entry name" value="VWFC_2"/>
    <property type="match status" value="1"/>
</dbReference>
<organism evidence="3 4">
    <name type="scientific">Eptatretus burgeri</name>
    <name type="common">Inshore hagfish</name>
    <dbReference type="NCBI Taxonomy" id="7764"/>
    <lineage>
        <taxon>Eukaryota</taxon>
        <taxon>Metazoa</taxon>
        <taxon>Chordata</taxon>
        <taxon>Craniata</taxon>
        <taxon>Vertebrata</taxon>
        <taxon>Cyclostomata</taxon>
        <taxon>Myxini</taxon>
        <taxon>Myxiniformes</taxon>
        <taxon>Myxinidae</taxon>
        <taxon>Eptatretinae</taxon>
        <taxon>Eptatretus</taxon>
    </lineage>
</organism>
<keyword evidence="4" id="KW-1185">Reference proteome</keyword>
<dbReference type="PANTHER" id="PTHR46439">
    <property type="entry name" value="CYSTEINE-RICH MOTOR NEURON 1 PROTEIN"/>
    <property type="match status" value="1"/>
</dbReference>
<dbReference type="AlphaFoldDB" id="A0A8C4QCA8"/>
<protein>
    <recommendedName>
        <fullName evidence="2">VWFC domain-containing protein</fullName>
    </recommendedName>
</protein>
<reference evidence="3" key="1">
    <citation type="submission" date="2025-08" db="UniProtKB">
        <authorList>
            <consortium name="Ensembl"/>
        </authorList>
    </citation>
    <scope>IDENTIFICATION</scope>
</reference>
<dbReference type="InterPro" id="IPR052624">
    <property type="entry name" value="CRIM1"/>
</dbReference>
<dbReference type="InterPro" id="IPR001007">
    <property type="entry name" value="VWF_dom"/>
</dbReference>
<feature type="signal peptide" evidence="1">
    <location>
        <begin position="1"/>
        <end position="22"/>
    </location>
</feature>
<dbReference type="SUPFAM" id="SSF57603">
    <property type="entry name" value="FnI-like domain"/>
    <property type="match status" value="1"/>
</dbReference>
<proteinExistence type="predicted"/>
<dbReference type="PANTHER" id="PTHR46439:SF1">
    <property type="entry name" value="CYSTEINE-RICH MOTOR NEURON 1 PROTEIN"/>
    <property type="match status" value="1"/>
</dbReference>
<keyword evidence="1" id="KW-0732">Signal</keyword>
<dbReference type="GO" id="GO:0005886">
    <property type="term" value="C:plasma membrane"/>
    <property type="evidence" value="ECO:0007669"/>
    <property type="project" value="TreeGrafter"/>
</dbReference>
<accession>A0A8C4QCA8</accession>
<dbReference type="Ensembl" id="ENSEBUT00000013341.1">
    <property type="protein sequence ID" value="ENSEBUP00000012765.1"/>
    <property type="gene ID" value="ENSEBUG00000008106.1"/>
</dbReference>